<evidence type="ECO:0000313" key="6">
    <source>
        <dbReference type="Proteomes" id="UP000192342"/>
    </source>
</evidence>
<dbReference type="CDD" id="cd00090">
    <property type="entry name" value="HTH_ARSR"/>
    <property type="match status" value="1"/>
</dbReference>
<keyword evidence="1" id="KW-0805">Transcription regulation</keyword>
<keyword evidence="6" id="KW-1185">Reference proteome</keyword>
<dbReference type="InterPro" id="IPR036388">
    <property type="entry name" value="WH-like_DNA-bd_sf"/>
</dbReference>
<dbReference type="Proteomes" id="UP000192342">
    <property type="component" value="Unassembled WGS sequence"/>
</dbReference>
<comment type="caution">
    <text evidence="5">The sequence shown here is derived from an EMBL/GenBank/DDBJ whole genome shotgun (WGS) entry which is preliminary data.</text>
</comment>
<keyword evidence="2" id="KW-0238">DNA-binding</keyword>
<sequence length="106" mass="11271">MPAHPAPINPAEMAEHADAAAGLLKALANPNRLMVLCLLADGELSVGQLNEQVPLTQSALSQHLAVLRRDGLVQTRRDAQTVYYSAQPGPAAEIIAVLHRTYCGHA</sequence>
<reference evidence="5 6" key="1">
    <citation type="submission" date="2013-04" db="EMBL/GenBank/DDBJ databases">
        <title>Oceanococcus atlanticus 22II-S10r2 Genome Sequencing.</title>
        <authorList>
            <person name="Lai Q."/>
            <person name="Li G."/>
            <person name="Shao Z."/>
        </authorList>
    </citation>
    <scope>NUCLEOTIDE SEQUENCE [LARGE SCALE GENOMIC DNA]</scope>
    <source>
        <strain evidence="5 6">22II-S10r2</strain>
    </source>
</reference>
<dbReference type="EMBL" id="AQQV01000002">
    <property type="protein sequence ID" value="ORE87127.1"/>
    <property type="molecule type" value="Genomic_DNA"/>
</dbReference>
<organism evidence="5 6">
    <name type="scientific">Oceanococcus atlanticus</name>
    <dbReference type="NCBI Taxonomy" id="1317117"/>
    <lineage>
        <taxon>Bacteria</taxon>
        <taxon>Pseudomonadati</taxon>
        <taxon>Pseudomonadota</taxon>
        <taxon>Gammaproteobacteria</taxon>
        <taxon>Chromatiales</taxon>
        <taxon>Oceanococcaceae</taxon>
        <taxon>Oceanococcus</taxon>
    </lineage>
</organism>
<dbReference type="STRING" id="1317117.ATO7_08807"/>
<dbReference type="Gene3D" id="1.10.10.10">
    <property type="entry name" value="Winged helix-like DNA-binding domain superfamily/Winged helix DNA-binding domain"/>
    <property type="match status" value="1"/>
</dbReference>
<evidence type="ECO:0000256" key="2">
    <source>
        <dbReference type="ARBA" id="ARBA00023125"/>
    </source>
</evidence>
<dbReference type="PRINTS" id="PR00778">
    <property type="entry name" value="HTHARSR"/>
</dbReference>
<keyword evidence="3" id="KW-0804">Transcription</keyword>
<feature type="domain" description="HTH arsR-type" evidence="4">
    <location>
        <begin position="12"/>
        <end position="106"/>
    </location>
</feature>
<dbReference type="InterPro" id="IPR036390">
    <property type="entry name" value="WH_DNA-bd_sf"/>
</dbReference>
<dbReference type="PANTHER" id="PTHR43132">
    <property type="entry name" value="ARSENICAL RESISTANCE OPERON REPRESSOR ARSR-RELATED"/>
    <property type="match status" value="1"/>
</dbReference>
<dbReference type="InterPro" id="IPR051011">
    <property type="entry name" value="Metal_resp_trans_reg"/>
</dbReference>
<dbReference type="GO" id="GO:0003700">
    <property type="term" value="F:DNA-binding transcription factor activity"/>
    <property type="evidence" value="ECO:0007669"/>
    <property type="project" value="InterPro"/>
</dbReference>
<dbReference type="SUPFAM" id="SSF46785">
    <property type="entry name" value="Winged helix' DNA-binding domain"/>
    <property type="match status" value="1"/>
</dbReference>
<evidence type="ECO:0000259" key="4">
    <source>
        <dbReference type="PROSITE" id="PS50987"/>
    </source>
</evidence>
<proteinExistence type="predicted"/>
<accession>A0A1Y1SDQ6</accession>
<dbReference type="PROSITE" id="PS50987">
    <property type="entry name" value="HTH_ARSR_2"/>
    <property type="match status" value="1"/>
</dbReference>
<dbReference type="InterPro" id="IPR011991">
    <property type="entry name" value="ArsR-like_HTH"/>
</dbReference>
<dbReference type="RefSeq" id="WP_083561323.1">
    <property type="nucleotide sequence ID" value="NZ_AQQV01000002.1"/>
</dbReference>
<dbReference type="GO" id="GO:0003677">
    <property type="term" value="F:DNA binding"/>
    <property type="evidence" value="ECO:0007669"/>
    <property type="project" value="UniProtKB-KW"/>
</dbReference>
<protein>
    <submittedName>
        <fullName evidence="5">ArsR family transcriptional regulator</fullName>
    </submittedName>
</protein>
<dbReference type="AlphaFoldDB" id="A0A1Y1SDQ6"/>
<dbReference type="InterPro" id="IPR001845">
    <property type="entry name" value="HTH_ArsR_DNA-bd_dom"/>
</dbReference>
<evidence type="ECO:0000313" key="5">
    <source>
        <dbReference type="EMBL" id="ORE87127.1"/>
    </source>
</evidence>
<dbReference type="PANTHER" id="PTHR43132:SF2">
    <property type="entry name" value="ARSENICAL RESISTANCE OPERON REPRESSOR ARSR-RELATED"/>
    <property type="match status" value="1"/>
</dbReference>
<dbReference type="SMART" id="SM00418">
    <property type="entry name" value="HTH_ARSR"/>
    <property type="match status" value="1"/>
</dbReference>
<evidence type="ECO:0000256" key="3">
    <source>
        <dbReference type="ARBA" id="ARBA00023163"/>
    </source>
</evidence>
<name>A0A1Y1SDQ6_9GAMM</name>
<gene>
    <name evidence="5" type="ORF">ATO7_08807</name>
</gene>
<dbReference type="Pfam" id="PF01022">
    <property type="entry name" value="HTH_5"/>
    <property type="match status" value="1"/>
</dbReference>
<dbReference type="OrthoDB" id="9796124at2"/>
<evidence type="ECO:0000256" key="1">
    <source>
        <dbReference type="ARBA" id="ARBA00023015"/>
    </source>
</evidence>
<dbReference type="NCBIfam" id="NF033788">
    <property type="entry name" value="HTH_metalloreg"/>
    <property type="match status" value="1"/>
</dbReference>